<proteinExistence type="predicted"/>
<dbReference type="GO" id="GO:0042773">
    <property type="term" value="P:ATP synthesis coupled electron transport"/>
    <property type="evidence" value="ECO:0007669"/>
    <property type="project" value="InterPro"/>
</dbReference>
<evidence type="ECO:0000313" key="10">
    <source>
        <dbReference type="Proteomes" id="UP000324479"/>
    </source>
</evidence>
<feature type="transmembrane region" description="Helical" evidence="6">
    <location>
        <begin position="155"/>
        <end position="173"/>
    </location>
</feature>
<feature type="domain" description="NADH:quinone oxidoreductase/Mrp antiporter transmembrane" evidence="7">
    <location>
        <begin position="153"/>
        <end position="365"/>
    </location>
</feature>
<evidence type="ECO:0000256" key="2">
    <source>
        <dbReference type="ARBA" id="ARBA00022692"/>
    </source>
</evidence>
<name>A0A5M6DL59_9BACT</name>
<protein>
    <submittedName>
        <fullName evidence="9">Oxidoreductase</fullName>
    </submittedName>
</protein>
<evidence type="ECO:0000256" key="3">
    <source>
        <dbReference type="ARBA" id="ARBA00022989"/>
    </source>
</evidence>
<organism evidence="9 10">
    <name type="scientific">Roseiconus nitratireducens</name>
    <dbReference type="NCBI Taxonomy" id="2605748"/>
    <lineage>
        <taxon>Bacteria</taxon>
        <taxon>Pseudomonadati</taxon>
        <taxon>Planctomycetota</taxon>
        <taxon>Planctomycetia</taxon>
        <taxon>Pirellulales</taxon>
        <taxon>Pirellulaceae</taxon>
        <taxon>Roseiconus</taxon>
    </lineage>
</organism>
<evidence type="ECO:0000256" key="1">
    <source>
        <dbReference type="ARBA" id="ARBA00004127"/>
    </source>
</evidence>
<dbReference type="GO" id="GO:0016020">
    <property type="term" value="C:membrane"/>
    <property type="evidence" value="ECO:0007669"/>
    <property type="project" value="UniProtKB-SubCell"/>
</dbReference>
<dbReference type="Pfam" id="PF00662">
    <property type="entry name" value="Proton_antipo_N"/>
    <property type="match status" value="1"/>
</dbReference>
<feature type="transmembrane region" description="Helical" evidence="6">
    <location>
        <begin position="293"/>
        <end position="314"/>
    </location>
</feature>
<dbReference type="PANTHER" id="PTHR42829">
    <property type="entry name" value="NADH-UBIQUINONE OXIDOREDUCTASE CHAIN 5"/>
    <property type="match status" value="1"/>
</dbReference>
<feature type="transmembrane region" description="Helical" evidence="6">
    <location>
        <begin position="233"/>
        <end position="257"/>
    </location>
</feature>
<dbReference type="AlphaFoldDB" id="A0A5M6DL59"/>
<evidence type="ECO:0000256" key="5">
    <source>
        <dbReference type="RuleBase" id="RU000320"/>
    </source>
</evidence>
<keyword evidence="3 6" id="KW-1133">Transmembrane helix</keyword>
<feature type="transmembrane region" description="Helical" evidence="6">
    <location>
        <begin position="46"/>
        <end position="68"/>
    </location>
</feature>
<evidence type="ECO:0000256" key="4">
    <source>
        <dbReference type="ARBA" id="ARBA00023136"/>
    </source>
</evidence>
<dbReference type="Pfam" id="PF00361">
    <property type="entry name" value="Proton_antipo_M"/>
    <property type="match status" value="1"/>
</dbReference>
<feature type="transmembrane region" description="Helical" evidence="6">
    <location>
        <begin position="131"/>
        <end position="149"/>
    </location>
</feature>
<dbReference type="Proteomes" id="UP000324479">
    <property type="component" value="Unassembled WGS sequence"/>
</dbReference>
<evidence type="ECO:0000259" key="8">
    <source>
        <dbReference type="Pfam" id="PF00662"/>
    </source>
</evidence>
<dbReference type="PANTHER" id="PTHR42829:SF2">
    <property type="entry name" value="NADH-UBIQUINONE OXIDOREDUCTASE CHAIN 5"/>
    <property type="match status" value="1"/>
</dbReference>
<dbReference type="RefSeq" id="WP_150075092.1">
    <property type="nucleotide sequence ID" value="NZ_VWOX01000002.1"/>
</dbReference>
<keyword evidence="10" id="KW-1185">Reference proteome</keyword>
<dbReference type="GO" id="GO:0012505">
    <property type="term" value="C:endomembrane system"/>
    <property type="evidence" value="ECO:0007669"/>
    <property type="project" value="UniProtKB-SubCell"/>
</dbReference>
<dbReference type="GO" id="GO:0015990">
    <property type="term" value="P:electron transport coupled proton transport"/>
    <property type="evidence" value="ECO:0007669"/>
    <property type="project" value="TreeGrafter"/>
</dbReference>
<evidence type="ECO:0000313" key="9">
    <source>
        <dbReference type="EMBL" id="KAA5546085.1"/>
    </source>
</evidence>
<feature type="transmembrane region" description="Helical" evidence="6">
    <location>
        <begin position="269"/>
        <end position="287"/>
    </location>
</feature>
<dbReference type="InterPro" id="IPR001750">
    <property type="entry name" value="ND/Mrp_TM"/>
</dbReference>
<sequence>MNVIDSEMPFQVLGTAVVASPMILLAVLGVSALVGKPLTESLISRMTQVAVAVALASALTLVGLMLVVGRSYVPVEWGDWVTIPEHHFHFHLKFVFDALSIPFVLLSCVLCGIVGAFTQRYLHREEGYGRFFLYYAIFFSGMVTSSLAGTIETLFVGWEMVGLSSALLVAYFLERENPVRNGQRVWSVYRLADAAFLIAAITMHHMTGRGDFGGLLSTGVWPYGTATITSTQALLVGSLLLVAAAGKSALFPFSGWLPRAMEGPTPSSAIFYGALSVHLGAFLLLRVSPIIQASLLLQLMVIALGTVTAISGSLMSRVQSDIKASLAYASLTQVGLIVIEIGLGLHYLALIHIVGHACLRTMQLLRAPTLLRDYDELENAMGSRLPREAWAGARNLPVDVQRWCYRFGFDRGFMDTALDRWIVAPFQDFFSWFDRVEHRVTDVISRESSRESEQAKLHPEELEKAA</sequence>
<feature type="transmembrane region" description="Helical" evidence="6">
    <location>
        <begin position="185"/>
        <end position="206"/>
    </location>
</feature>
<evidence type="ECO:0000256" key="6">
    <source>
        <dbReference type="SAM" id="Phobius"/>
    </source>
</evidence>
<comment type="subcellular location">
    <subcellularLocation>
        <location evidence="1">Endomembrane system</location>
        <topology evidence="1">Multi-pass membrane protein</topology>
    </subcellularLocation>
    <subcellularLocation>
        <location evidence="5">Membrane</location>
        <topology evidence="5">Multi-pass membrane protein</topology>
    </subcellularLocation>
</comment>
<accession>A0A5M6DL59</accession>
<dbReference type="GO" id="GO:0008137">
    <property type="term" value="F:NADH dehydrogenase (ubiquinone) activity"/>
    <property type="evidence" value="ECO:0007669"/>
    <property type="project" value="InterPro"/>
</dbReference>
<dbReference type="GO" id="GO:0003954">
    <property type="term" value="F:NADH dehydrogenase activity"/>
    <property type="evidence" value="ECO:0007669"/>
    <property type="project" value="TreeGrafter"/>
</dbReference>
<gene>
    <name evidence="9" type="ORF">FYK55_04070</name>
</gene>
<feature type="transmembrane region" description="Helical" evidence="6">
    <location>
        <begin position="12"/>
        <end position="34"/>
    </location>
</feature>
<evidence type="ECO:0000259" key="7">
    <source>
        <dbReference type="Pfam" id="PF00361"/>
    </source>
</evidence>
<feature type="transmembrane region" description="Helical" evidence="6">
    <location>
        <begin position="99"/>
        <end position="119"/>
    </location>
</feature>
<dbReference type="InterPro" id="IPR001516">
    <property type="entry name" value="Proton_antipo_N"/>
</dbReference>
<keyword evidence="2 5" id="KW-0812">Transmembrane</keyword>
<reference evidence="9 10" key="1">
    <citation type="submission" date="2019-08" db="EMBL/GenBank/DDBJ databases">
        <authorList>
            <person name="Dhanesh K."/>
            <person name="Kumar G."/>
            <person name="Sasikala C."/>
            <person name="Venkata Ramana C."/>
        </authorList>
    </citation>
    <scope>NUCLEOTIDE SEQUENCE [LARGE SCALE GENOMIC DNA]</scope>
    <source>
        <strain evidence="9 10">JC645</strain>
    </source>
</reference>
<keyword evidence="4 6" id="KW-0472">Membrane</keyword>
<comment type="caution">
    <text evidence="9">The sequence shown here is derived from an EMBL/GenBank/DDBJ whole genome shotgun (WGS) entry which is preliminary data.</text>
</comment>
<feature type="domain" description="NADH-Ubiquinone oxidoreductase (complex I) chain 5 N-terminal" evidence="8">
    <location>
        <begin position="84"/>
        <end position="132"/>
    </location>
</feature>
<dbReference type="PRINTS" id="PR01434">
    <property type="entry name" value="NADHDHGNASE5"/>
</dbReference>
<feature type="transmembrane region" description="Helical" evidence="6">
    <location>
        <begin position="326"/>
        <end position="350"/>
    </location>
</feature>
<dbReference type="InterPro" id="IPR003945">
    <property type="entry name" value="NU5C-like"/>
</dbReference>
<dbReference type="EMBL" id="VWOX01000002">
    <property type="protein sequence ID" value="KAA5546085.1"/>
    <property type="molecule type" value="Genomic_DNA"/>
</dbReference>